<dbReference type="PROSITE" id="PS51968">
    <property type="entry name" value="GRH_CP2_DB"/>
    <property type="match status" value="1"/>
</dbReference>
<reference evidence="10" key="1">
    <citation type="submission" date="2014-03" db="EMBL/GenBank/DDBJ databases">
        <authorList>
            <person name="Aksoy S."/>
            <person name="Warren W."/>
            <person name="Wilson R.K."/>
        </authorList>
    </citation>
    <scope>NUCLEOTIDE SEQUENCE [LARGE SCALE GENOMIC DNA]</scope>
    <source>
        <strain evidence="10">IAEA</strain>
    </source>
</reference>
<evidence type="ECO:0000256" key="4">
    <source>
        <dbReference type="ARBA" id="ARBA00023163"/>
    </source>
</evidence>
<keyword evidence="2" id="KW-0805">Transcription regulation</keyword>
<dbReference type="AlphaFoldDB" id="A0A1A9X3X6"/>
<feature type="domain" description="Grh/CP2 DB" evidence="8">
    <location>
        <begin position="1"/>
        <end position="90"/>
    </location>
</feature>
<feature type="compositionally biased region" description="Low complexity" evidence="7">
    <location>
        <begin position="119"/>
        <end position="144"/>
    </location>
</feature>
<dbReference type="InterPro" id="IPR057520">
    <property type="entry name" value="GRHL1/CP2_C"/>
</dbReference>
<accession>A0A1A9X3X6</accession>
<dbReference type="PANTHER" id="PTHR11037">
    <property type="entry name" value="TRANSCRIPTION FACTOR CP2"/>
    <property type="match status" value="1"/>
</dbReference>
<evidence type="ECO:0000313" key="10">
    <source>
        <dbReference type="Proteomes" id="UP000091820"/>
    </source>
</evidence>
<dbReference type="InterPro" id="IPR007604">
    <property type="entry name" value="CP2"/>
</dbReference>
<sequence>MAGLGLPLHIQIDTFEDPRDTQVFHRGYCQIKVFCDKGAERKTRDEERRAAKRKMTATGRKKLDELYHPVTDRSEFYSMQDLIKPPVLFSPADDLEKVRIAMNSTIVLASNNTETTTTYNISTLNSPTNTNTTSTTTTTTDTNNPYNDHHQNHHRHHHHQPSSQSPLSSQQQQHQRQYDNEHCTTTTTTTTTNATFGHNSQGFYGHETDGAPDLKGASPFLLHGQKVATPTLKFHNHFPPDMQTDKKDHILDQSLGMNEFGPALKRGRMTPPTSERVMLYVRQENEDVYTPLHVVPPTTIGLLNANVSEIVQIYDREYPTLNFDRDYCRNILDYTNFKTAAVVRIKAKMDDDMISYYCNEDIFVLEVLQITDELYDIFLQEETEH</sequence>
<feature type="region of interest" description="Disordered" evidence="7">
    <location>
        <begin position="119"/>
        <end position="211"/>
    </location>
</feature>
<evidence type="ECO:0000256" key="7">
    <source>
        <dbReference type="SAM" id="MobiDB-lite"/>
    </source>
</evidence>
<dbReference type="Pfam" id="PF25416">
    <property type="entry name" value="GRHL1_C"/>
    <property type="match status" value="2"/>
</dbReference>
<dbReference type="GO" id="GO:0001228">
    <property type="term" value="F:DNA-binding transcription activator activity, RNA polymerase II-specific"/>
    <property type="evidence" value="ECO:0007669"/>
    <property type="project" value="TreeGrafter"/>
</dbReference>
<evidence type="ECO:0000256" key="2">
    <source>
        <dbReference type="ARBA" id="ARBA00023015"/>
    </source>
</evidence>
<dbReference type="Proteomes" id="UP000091820">
    <property type="component" value="Unassembled WGS sequence"/>
</dbReference>
<evidence type="ECO:0000256" key="1">
    <source>
        <dbReference type="ARBA" id="ARBA00004123"/>
    </source>
</evidence>
<keyword evidence="10" id="KW-1185">Reference proteome</keyword>
<organism evidence="9 10">
    <name type="scientific">Glossina brevipalpis</name>
    <dbReference type="NCBI Taxonomy" id="37001"/>
    <lineage>
        <taxon>Eukaryota</taxon>
        <taxon>Metazoa</taxon>
        <taxon>Ecdysozoa</taxon>
        <taxon>Arthropoda</taxon>
        <taxon>Hexapoda</taxon>
        <taxon>Insecta</taxon>
        <taxon>Pterygota</taxon>
        <taxon>Neoptera</taxon>
        <taxon>Endopterygota</taxon>
        <taxon>Diptera</taxon>
        <taxon>Brachycera</taxon>
        <taxon>Muscomorpha</taxon>
        <taxon>Hippoboscoidea</taxon>
        <taxon>Glossinidae</taxon>
        <taxon>Glossina</taxon>
    </lineage>
</organism>
<name>A0A1A9X3X6_9MUSC</name>
<keyword evidence="3 6" id="KW-0238">DNA-binding</keyword>
<dbReference type="Pfam" id="PF04516">
    <property type="entry name" value="CP2"/>
    <property type="match status" value="1"/>
</dbReference>
<comment type="subcellular location">
    <subcellularLocation>
        <location evidence="1 6">Nucleus</location>
    </subcellularLocation>
</comment>
<keyword evidence="5 6" id="KW-0539">Nucleus</keyword>
<dbReference type="PANTHER" id="PTHR11037:SF20">
    <property type="entry name" value="PROTEIN GRAINYHEAD"/>
    <property type="match status" value="1"/>
</dbReference>
<evidence type="ECO:0000313" key="9">
    <source>
        <dbReference type="EnsemblMetazoa" id="GBRI043346-PA"/>
    </source>
</evidence>
<feature type="compositionally biased region" description="Basic residues" evidence="7">
    <location>
        <begin position="151"/>
        <end position="160"/>
    </location>
</feature>
<reference evidence="9" key="2">
    <citation type="submission" date="2020-05" db="UniProtKB">
        <authorList>
            <consortium name="EnsemblMetazoa"/>
        </authorList>
    </citation>
    <scope>IDENTIFICATION</scope>
    <source>
        <strain evidence="9">IAEA</strain>
    </source>
</reference>
<proteinExistence type="predicted"/>
<dbReference type="VEuPathDB" id="VectorBase:GBRI043346"/>
<dbReference type="STRING" id="37001.A0A1A9X3X6"/>
<dbReference type="EnsemblMetazoa" id="GBRI043346-RA">
    <property type="protein sequence ID" value="GBRI043346-PA"/>
    <property type="gene ID" value="GBRI043346"/>
</dbReference>
<evidence type="ECO:0000256" key="6">
    <source>
        <dbReference type="PROSITE-ProRule" id="PRU01313"/>
    </source>
</evidence>
<dbReference type="GO" id="GO:0000978">
    <property type="term" value="F:RNA polymerase II cis-regulatory region sequence-specific DNA binding"/>
    <property type="evidence" value="ECO:0007669"/>
    <property type="project" value="TreeGrafter"/>
</dbReference>
<dbReference type="GO" id="GO:0005634">
    <property type="term" value="C:nucleus"/>
    <property type="evidence" value="ECO:0007669"/>
    <property type="project" value="UniProtKB-SubCell"/>
</dbReference>
<dbReference type="InterPro" id="IPR040167">
    <property type="entry name" value="TF_CP2-like"/>
</dbReference>
<keyword evidence="4" id="KW-0804">Transcription</keyword>
<feature type="compositionally biased region" description="Low complexity" evidence="7">
    <location>
        <begin position="161"/>
        <end position="175"/>
    </location>
</feature>
<feature type="compositionally biased region" description="Polar residues" evidence="7">
    <location>
        <begin position="193"/>
        <end position="202"/>
    </location>
</feature>
<evidence type="ECO:0000256" key="3">
    <source>
        <dbReference type="ARBA" id="ARBA00023125"/>
    </source>
</evidence>
<protein>
    <recommendedName>
        <fullName evidence="8">Grh/CP2 DB domain-containing protein</fullName>
    </recommendedName>
</protein>
<evidence type="ECO:0000259" key="8">
    <source>
        <dbReference type="PROSITE" id="PS51968"/>
    </source>
</evidence>
<evidence type="ECO:0000256" key="5">
    <source>
        <dbReference type="ARBA" id="ARBA00023242"/>
    </source>
</evidence>